<sequence>MNQEAREIPVLHDTEFILQQQNRNWSFLKCILFYIANSGVSQNAICSTPLWRNGPPEKPILCNACGSRWRTKGSLTNYVPLHAREAFNVSEVKAPSKITVFFKEKKLQKKKESNYILEGDREVQYPDQYCHKFAEGDTSNRSSSGSAISGSDSCVNFGINDASEITGSVQSNIWDSLMPSKKRTFLPRPKSSSIEKLTKDLHSILHEEQASNMSRTTEEDNLLYESGTPFDSSEIGYGGILIKHPYAKSVEEESEASSFSVDKLKTIKEGYSSSTSFPVNSKDKGASCTRSGMDTMKSTSQVSRDTDNSLKTMFSSSQFLETFSHFQLLLREGVFDLSLPKTNVEECKTLRRLVLRNCRRFEWLRLYQKLKDASSKIREGDGTLTKLTFPRVSNFASLKRQRDKQNLNSSDIKNLVKSAKRACKPELMNHHPSVSANQLESSAVSKVTDDVNEFLDHEDCCFSPRSFFTSLPDSNYTMFIADSTEDDLLLDVPPGISFPEAQLLCHPQEQKASLNGLSRDIGVEDRDRPSSSFIYRIEVLPCNLKCIPIREIMAGIGDAPPRFAFPSQNRRAMASYGGLLRRFPSVVQRGREGVRYARKALVRFARPQSFAVPAYDEAAAVRAVRNLRSFRFHYAFLLWFLLLASLFPRRRHTMLFLMAASKLALFFGAFLKVFPNSTLLRRIVERRVMGALVAFVIGAEIVATGAVLQFLVAMAVGVPLVLLHAVFRARDDLATDVVETAAVANGGEFRQMAEKEKKEDLELGSQRP</sequence>
<keyword evidence="6 8" id="KW-0472">Membrane</keyword>
<dbReference type="GO" id="GO:0008270">
    <property type="term" value="F:zinc ion binding"/>
    <property type="evidence" value="ECO:0007669"/>
    <property type="project" value="InterPro"/>
</dbReference>
<dbReference type="Pfam" id="PF03208">
    <property type="entry name" value="PRA1"/>
    <property type="match status" value="1"/>
</dbReference>
<feature type="transmembrane region" description="Helical" evidence="8">
    <location>
        <begin position="630"/>
        <end position="647"/>
    </location>
</feature>
<evidence type="ECO:0000256" key="5">
    <source>
        <dbReference type="ARBA" id="ARBA00022989"/>
    </source>
</evidence>
<comment type="subcellular location">
    <subcellularLocation>
        <location evidence="2">Membrane</location>
        <topology evidence="2">Multi-pass membrane protein</topology>
    </subcellularLocation>
</comment>
<keyword evidence="4 8" id="KW-0812">Transmembrane</keyword>
<evidence type="ECO:0000256" key="8">
    <source>
        <dbReference type="SAM" id="Phobius"/>
    </source>
</evidence>
<gene>
    <name evidence="10" type="ORF">ZIOFF_036219</name>
</gene>
<organism evidence="10 11">
    <name type="scientific">Zingiber officinale</name>
    <name type="common">Ginger</name>
    <name type="synonym">Amomum zingiber</name>
    <dbReference type="NCBI Taxonomy" id="94328"/>
    <lineage>
        <taxon>Eukaryota</taxon>
        <taxon>Viridiplantae</taxon>
        <taxon>Streptophyta</taxon>
        <taxon>Embryophyta</taxon>
        <taxon>Tracheophyta</taxon>
        <taxon>Spermatophyta</taxon>
        <taxon>Magnoliopsida</taxon>
        <taxon>Liliopsida</taxon>
        <taxon>Zingiberales</taxon>
        <taxon>Zingiberaceae</taxon>
        <taxon>Zingiber</taxon>
    </lineage>
</organism>
<dbReference type="InterPro" id="IPR013088">
    <property type="entry name" value="Znf_NHR/GATA"/>
</dbReference>
<dbReference type="InterPro" id="IPR004895">
    <property type="entry name" value="Prenylated_rab_accept_PRA1"/>
</dbReference>
<dbReference type="EMBL" id="JACMSC010000010">
    <property type="protein sequence ID" value="KAG6503895.1"/>
    <property type="molecule type" value="Genomic_DNA"/>
</dbReference>
<evidence type="ECO:0000313" key="10">
    <source>
        <dbReference type="EMBL" id="KAG6503895.1"/>
    </source>
</evidence>
<dbReference type="PANTHER" id="PTHR46855:SF1">
    <property type="entry name" value="GATA TRANSCRIPTION FACTOR 26"/>
    <property type="match status" value="1"/>
</dbReference>
<keyword evidence="11" id="KW-1185">Reference proteome</keyword>
<keyword evidence="5 8" id="KW-1133">Transmembrane helix</keyword>
<name>A0A8J5G9T7_ZINOF</name>
<evidence type="ECO:0000256" key="4">
    <source>
        <dbReference type="ARBA" id="ARBA00022692"/>
    </source>
</evidence>
<evidence type="ECO:0000256" key="3">
    <source>
        <dbReference type="ARBA" id="ARBA00006483"/>
    </source>
</evidence>
<dbReference type="AlphaFoldDB" id="A0A8J5G9T7"/>
<comment type="function">
    <text evidence="1">May be involved in both secretory and endocytic intracellular trafficking in the endosomal/prevacuolar compartments.</text>
</comment>
<dbReference type="GO" id="GO:0016020">
    <property type="term" value="C:membrane"/>
    <property type="evidence" value="ECO:0007669"/>
    <property type="project" value="UniProtKB-SubCell"/>
</dbReference>
<dbReference type="PANTHER" id="PTHR46855">
    <property type="entry name" value="OSJNBB0038F03.10 PROTEIN"/>
    <property type="match status" value="1"/>
</dbReference>
<evidence type="ECO:0000256" key="6">
    <source>
        <dbReference type="ARBA" id="ARBA00023136"/>
    </source>
</evidence>
<proteinExistence type="inferred from homology"/>
<dbReference type="InterPro" id="IPR000679">
    <property type="entry name" value="Znf_GATA"/>
</dbReference>
<evidence type="ECO:0000256" key="2">
    <source>
        <dbReference type="ARBA" id="ARBA00004141"/>
    </source>
</evidence>
<dbReference type="CDD" id="cd00202">
    <property type="entry name" value="ZnF_GATA"/>
    <property type="match status" value="1"/>
</dbReference>
<feature type="domain" description="GATA-type" evidence="9">
    <location>
        <begin position="40"/>
        <end position="88"/>
    </location>
</feature>
<feature type="compositionally biased region" description="Polar residues" evidence="7">
    <location>
        <begin position="288"/>
        <end position="304"/>
    </location>
</feature>
<evidence type="ECO:0000259" key="9">
    <source>
        <dbReference type="SMART" id="SM00401"/>
    </source>
</evidence>
<feature type="region of interest" description="Disordered" evidence="7">
    <location>
        <begin position="282"/>
        <end position="304"/>
    </location>
</feature>
<evidence type="ECO:0000313" key="11">
    <source>
        <dbReference type="Proteomes" id="UP000734854"/>
    </source>
</evidence>
<dbReference type="GO" id="GO:0005783">
    <property type="term" value="C:endoplasmic reticulum"/>
    <property type="evidence" value="ECO:0007669"/>
    <property type="project" value="UniProtKB-ARBA"/>
</dbReference>
<dbReference type="GO" id="GO:0016192">
    <property type="term" value="P:vesicle-mediated transport"/>
    <property type="evidence" value="ECO:0007669"/>
    <property type="project" value="UniProtKB-ARBA"/>
</dbReference>
<feature type="transmembrane region" description="Helical" evidence="8">
    <location>
        <begin position="654"/>
        <end position="671"/>
    </location>
</feature>
<dbReference type="SMART" id="SM00401">
    <property type="entry name" value="ZnF_GATA"/>
    <property type="match status" value="1"/>
</dbReference>
<evidence type="ECO:0000256" key="1">
    <source>
        <dbReference type="ARBA" id="ARBA00002501"/>
    </source>
</evidence>
<protein>
    <recommendedName>
        <fullName evidence="9">GATA-type domain-containing protein</fullName>
    </recommendedName>
</protein>
<dbReference type="Proteomes" id="UP000734854">
    <property type="component" value="Unassembled WGS sequence"/>
</dbReference>
<reference evidence="10 11" key="1">
    <citation type="submission" date="2020-08" db="EMBL/GenBank/DDBJ databases">
        <title>Plant Genome Project.</title>
        <authorList>
            <person name="Zhang R.-G."/>
        </authorList>
    </citation>
    <scope>NUCLEOTIDE SEQUENCE [LARGE SCALE GENOMIC DNA]</scope>
    <source>
        <tissue evidence="10">Rhizome</tissue>
    </source>
</reference>
<dbReference type="Gene3D" id="3.30.50.10">
    <property type="entry name" value="Erythroid Transcription Factor GATA-1, subunit A"/>
    <property type="match status" value="1"/>
</dbReference>
<dbReference type="GO" id="GO:0006355">
    <property type="term" value="P:regulation of DNA-templated transcription"/>
    <property type="evidence" value="ECO:0007669"/>
    <property type="project" value="InterPro"/>
</dbReference>
<evidence type="ECO:0000256" key="7">
    <source>
        <dbReference type="SAM" id="MobiDB-lite"/>
    </source>
</evidence>
<dbReference type="SUPFAM" id="SSF57716">
    <property type="entry name" value="Glucocorticoid receptor-like (DNA-binding domain)"/>
    <property type="match status" value="1"/>
</dbReference>
<dbReference type="InterPro" id="IPR044589">
    <property type="entry name" value="GATA26/27"/>
</dbReference>
<dbReference type="GO" id="GO:0043565">
    <property type="term" value="F:sequence-specific DNA binding"/>
    <property type="evidence" value="ECO:0007669"/>
    <property type="project" value="InterPro"/>
</dbReference>
<feature type="transmembrane region" description="Helical" evidence="8">
    <location>
        <begin position="691"/>
        <end position="723"/>
    </location>
</feature>
<comment type="similarity">
    <text evidence="3">Belongs to the PRA1 family.</text>
</comment>
<dbReference type="Pfam" id="PF00320">
    <property type="entry name" value="GATA"/>
    <property type="match status" value="1"/>
</dbReference>
<comment type="caution">
    <text evidence="10">The sequence shown here is derived from an EMBL/GenBank/DDBJ whole genome shotgun (WGS) entry which is preliminary data.</text>
</comment>
<accession>A0A8J5G9T7</accession>